<accession>A0A385Z2S5</accession>
<feature type="domain" description="Transposase InsH N-terminal" evidence="1">
    <location>
        <begin position="19"/>
        <end position="112"/>
    </location>
</feature>
<dbReference type="Pfam" id="PF05598">
    <property type="entry name" value="DUF772"/>
    <property type="match status" value="1"/>
</dbReference>
<dbReference type="Proteomes" id="UP000265560">
    <property type="component" value="Chromosome"/>
</dbReference>
<keyword evidence="4" id="KW-1185">Reference proteome</keyword>
<proteinExistence type="predicted"/>
<evidence type="ECO:0000313" key="4">
    <source>
        <dbReference type="Proteomes" id="UP000265560"/>
    </source>
</evidence>
<dbReference type="Pfam" id="PF13817">
    <property type="entry name" value="DDE_Tnp_IS66_C"/>
    <property type="match status" value="1"/>
</dbReference>
<protein>
    <recommendedName>
        <fullName evidence="5">Transposase</fullName>
    </recommendedName>
</protein>
<dbReference type="AlphaFoldDB" id="A0A385Z2S5"/>
<dbReference type="PANTHER" id="PTHR33408">
    <property type="entry name" value="TRANSPOSASE"/>
    <property type="match status" value="1"/>
</dbReference>
<sequence length="199" mass="22642">MKRFIEEASRTQVSLLPEYLEDFVAEDNPIRVVEAFVEQLDLATLEFDGVDPAATGRPSYHPAVLLKIYIYGYLNRIQSSRRLERECQCNLELMWLTGRLAPDFKTIADFRRDNGKAIRNVCRQFVVLCRQLDLFSQSLVAAGSLRSGKRAAAIMSLIQSARMNGHDPYAYLKDVLTRLPTQRVSEIGQLSRGNQDITE</sequence>
<gene>
    <name evidence="3" type="ORF">D3880_11570</name>
</gene>
<feature type="domain" description="Transposase IS66 C-terminal" evidence="2">
    <location>
        <begin position="156"/>
        <end position="190"/>
    </location>
</feature>
<dbReference type="KEGG" id="pcav:D3880_11570"/>
<name>A0A385Z2S5_9PSED</name>
<dbReference type="OrthoDB" id="9789070at2"/>
<dbReference type="PANTHER" id="PTHR33408:SF2">
    <property type="entry name" value="TRANSPOSASE DDE DOMAIN-CONTAINING PROTEIN"/>
    <property type="match status" value="1"/>
</dbReference>
<evidence type="ECO:0000259" key="2">
    <source>
        <dbReference type="Pfam" id="PF13817"/>
    </source>
</evidence>
<evidence type="ECO:0008006" key="5">
    <source>
        <dbReference type="Google" id="ProtNLM"/>
    </source>
</evidence>
<evidence type="ECO:0000259" key="1">
    <source>
        <dbReference type="Pfam" id="PF05598"/>
    </source>
</evidence>
<organism evidence="3 4">
    <name type="scientific">Pseudomonas cavernae</name>
    <dbReference type="NCBI Taxonomy" id="2320867"/>
    <lineage>
        <taxon>Bacteria</taxon>
        <taxon>Pseudomonadati</taxon>
        <taxon>Pseudomonadota</taxon>
        <taxon>Gammaproteobacteria</taxon>
        <taxon>Pseudomonadales</taxon>
        <taxon>Pseudomonadaceae</taxon>
        <taxon>Pseudomonas</taxon>
    </lineage>
</organism>
<dbReference type="InterPro" id="IPR008490">
    <property type="entry name" value="Transposase_InsH_N"/>
</dbReference>
<evidence type="ECO:0000313" key="3">
    <source>
        <dbReference type="EMBL" id="AYC32971.1"/>
    </source>
</evidence>
<reference evidence="4" key="1">
    <citation type="submission" date="2018-09" db="EMBL/GenBank/DDBJ databases">
        <authorList>
            <person name="Zhu H."/>
        </authorList>
    </citation>
    <scope>NUCLEOTIDE SEQUENCE [LARGE SCALE GENOMIC DNA]</scope>
    <source>
        <strain evidence="4">K2W31S-8</strain>
    </source>
</reference>
<dbReference type="InterPro" id="IPR039552">
    <property type="entry name" value="IS66_C"/>
</dbReference>
<dbReference type="EMBL" id="CP032419">
    <property type="protein sequence ID" value="AYC32971.1"/>
    <property type="molecule type" value="Genomic_DNA"/>
</dbReference>